<keyword evidence="1" id="KW-0175">Coiled coil</keyword>
<evidence type="ECO:0000313" key="3">
    <source>
        <dbReference type="Proteomes" id="UP000008672"/>
    </source>
</evidence>
<dbReference type="Proteomes" id="UP000008672">
    <property type="component" value="Unassembled WGS sequence"/>
</dbReference>
<organism evidence="2 3">
    <name type="scientific">Latimeria chalumnae</name>
    <name type="common">Coelacanth</name>
    <dbReference type="NCBI Taxonomy" id="7897"/>
    <lineage>
        <taxon>Eukaryota</taxon>
        <taxon>Metazoa</taxon>
        <taxon>Chordata</taxon>
        <taxon>Craniata</taxon>
        <taxon>Vertebrata</taxon>
        <taxon>Euteleostomi</taxon>
        <taxon>Coelacanthiformes</taxon>
        <taxon>Coelacanthidae</taxon>
        <taxon>Latimeria</taxon>
    </lineage>
</organism>
<reference evidence="2" key="3">
    <citation type="submission" date="2025-09" db="UniProtKB">
        <authorList>
            <consortium name="Ensembl"/>
        </authorList>
    </citation>
    <scope>IDENTIFICATION</scope>
</reference>
<accession>H3ATL9</accession>
<protein>
    <recommendedName>
        <fullName evidence="4">L1 transposable element RRM domain-containing protein</fullName>
    </recommendedName>
</protein>
<evidence type="ECO:0000256" key="1">
    <source>
        <dbReference type="SAM" id="Coils"/>
    </source>
</evidence>
<dbReference type="InterPro" id="IPR004244">
    <property type="entry name" value="Transposase_22"/>
</dbReference>
<dbReference type="STRING" id="7897.ENSLACP00000012990"/>
<sequence length="225" mass="25767">VAGSKHGSLVEEMQQGFTLIQAGLSDLHSEVASINSKLDKVSQRLDASERQIGDLEDRVYHLKNMVAEDKCDDLENRARRSNLQIVGLPEGIEGKDPVAFVERLLVEVLGEVTFPGRVEVERAHCALRPQPREGERPRIIIFKLLRFPDKVRILHRAREMGQLTYQNQRIFFFPDVSAELQAKRRKFTEAWHLCHSLQIPFSLLHPAKLRVSLKEGPKFFLDPVE</sequence>
<dbReference type="Gene3D" id="1.20.5.2280">
    <property type="match status" value="1"/>
</dbReference>
<evidence type="ECO:0008006" key="4">
    <source>
        <dbReference type="Google" id="ProtNLM"/>
    </source>
</evidence>
<dbReference type="GeneTree" id="ENSGT00940000163893"/>
<dbReference type="EMBL" id="AFYH01168600">
    <property type="status" value="NOT_ANNOTATED_CDS"/>
    <property type="molecule type" value="Genomic_DNA"/>
</dbReference>
<dbReference type="Ensembl" id="ENSLACT00000013085.1">
    <property type="protein sequence ID" value="ENSLACP00000012990.1"/>
    <property type="gene ID" value="ENSLACG00000011444.1"/>
</dbReference>
<dbReference type="HOGENOM" id="CLU_062834_2_2_1"/>
<reference evidence="2" key="2">
    <citation type="submission" date="2025-08" db="UniProtKB">
        <authorList>
            <consortium name="Ensembl"/>
        </authorList>
    </citation>
    <scope>IDENTIFICATION</scope>
</reference>
<keyword evidence="3" id="KW-1185">Reference proteome</keyword>
<name>H3ATL9_LATCH</name>
<reference evidence="3" key="1">
    <citation type="submission" date="2011-08" db="EMBL/GenBank/DDBJ databases">
        <title>The draft genome of Latimeria chalumnae.</title>
        <authorList>
            <person name="Di Palma F."/>
            <person name="Alfoldi J."/>
            <person name="Johnson J."/>
            <person name="Berlin A."/>
            <person name="Gnerre S."/>
            <person name="Jaffe D."/>
            <person name="MacCallum I."/>
            <person name="Young S."/>
            <person name="Walker B.J."/>
            <person name="Lander E."/>
            <person name="Lindblad-Toh K."/>
        </authorList>
    </citation>
    <scope>NUCLEOTIDE SEQUENCE [LARGE SCALE GENOMIC DNA]</scope>
    <source>
        <strain evidence="3">Wild caught</strain>
    </source>
</reference>
<evidence type="ECO:0000313" key="2">
    <source>
        <dbReference type="Ensembl" id="ENSLACP00000012990.1"/>
    </source>
</evidence>
<dbReference type="Gene3D" id="3.30.70.1820">
    <property type="entry name" value="L1 transposable element, RRM domain"/>
    <property type="match status" value="1"/>
</dbReference>
<proteinExistence type="predicted"/>
<dbReference type="InParanoid" id="H3ATL9"/>
<dbReference type="AlphaFoldDB" id="H3ATL9"/>
<dbReference type="PANTHER" id="PTHR11505">
    <property type="entry name" value="L1 TRANSPOSABLE ELEMENT-RELATED"/>
    <property type="match status" value="1"/>
</dbReference>
<feature type="coiled-coil region" evidence="1">
    <location>
        <begin position="31"/>
        <end position="84"/>
    </location>
</feature>
<dbReference type="Bgee" id="ENSLACG00000011444">
    <property type="expression patterns" value="Expressed in pharyngeal gill"/>
</dbReference>